<organism evidence="3 4">
    <name type="scientific">Marinobacterium zhoushanense</name>
    <dbReference type="NCBI Taxonomy" id="1679163"/>
    <lineage>
        <taxon>Bacteria</taxon>
        <taxon>Pseudomonadati</taxon>
        <taxon>Pseudomonadota</taxon>
        <taxon>Gammaproteobacteria</taxon>
        <taxon>Oceanospirillales</taxon>
        <taxon>Oceanospirillaceae</taxon>
        <taxon>Marinobacterium</taxon>
    </lineage>
</organism>
<dbReference type="SUPFAM" id="SSF52266">
    <property type="entry name" value="SGNH hydrolase"/>
    <property type="match status" value="1"/>
</dbReference>
<evidence type="ECO:0000313" key="3">
    <source>
        <dbReference type="EMBL" id="GGB79095.1"/>
    </source>
</evidence>
<evidence type="ECO:0000256" key="1">
    <source>
        <dbReference type="SAM" id="SignalP"/>
    </source>
</evidence>
<dbReference type="Proteomes" id="UP000629025">
    <property type="component" value="Unassembled WGS sequence"/>
</dbReference>
<dbReference type="InterPro" id="IPR013830">
    <property type="entry name" value="SGNH_hydro"/>
</dbReference>
<feature type="chain" id="PRO_5046690096" evidence="1">
    <location>
        <begin position="22"/>
        <end position="202"/>
    </location>
</feature>
<keyword evidence="1" id="KW-0732">Signal</keyword>
<dbReference type="EMBL" id="BMIJ01000001">
    <property type="protein sequence ID" value="GGB79095.1"/>
    <property type="molecule type" value="Genomic_DNA"/>
</dbReference>
<dbReference type="PANTHER" id="PTHR30383">
    <property type="entry name" value="THIOESTERASE 1/PROTEASE 1/LYSOPHOSPHOLIPASE L1"/>
    <property type="match status" value="1"/>
</dbReference>
<dbReference type="CDD" id="cd01822">
    <property type="entry name" value="Lysophospholipase_L1_like"/>
    <property type="match status" value="1"/>
</dbReference>
<evidence type="ECO:0000313" key="4">
    <source>
        <dbReference type="Proteomes" id="UP000629025"/>
    </source>
</evidence>
<dbReference type="PROSITE" id="PS01098">
    <property type="entry name" value="LIPASE_GDSL_SER"/>
    <property type="match status" value="1"/>
</dbReference>
<dbReference type="Gene3D" id="3.40.50.1110">
    <property type="entry name" value="SGNH hydrolase"/>
    <property type="match status" value="1"/>
</dbReference>
<dbReference type="PANTHER" id="PTHR30383:SF24">
    <property type="entry name" value="THIOESTERASE 1_PROTEASE 1_LYSOPHOSPHOLIPASE L1"/>
    <property type="match status" value="1"/>
</dbReference>
<dbReference type="Pfam" id="PF13472">
    <property type="entry name" value="Lipase_GDSL_2"/>
    <property type="match status" value="1"/>
</dbReference>
<protein>
    <submittedName>
        <fullName evidence="3">Arylesterase</fullName>
    </submittedName>
</protein>
<comment type="caution">
    <text evidence="3">The sequence shown here is derived from an EMBL/GenBank/DDBJ whole genome shotgun (WGS) entry which is preliminary data.</text>
</comment>
<feature type="signal peptide" evidence="1">
    <location>
        <begin position="1"/>
        <end position="21"/>
    </location>
</feature>
<feature type="domain" description="SGNH hydrolase-type esterase" evidence="2">
    <location>
        <begin position="36"/>
        <end position="187"/>
    </location>
</feature>
<dbReference type="InterPro" id="IPR008265">
    <property type="entry name" value="Lipase_GDSL_AS"/>
</dbReference>
<keyword evidence="4" id="KW-1185">Reference proteome</keyword>
<gene>
    <name evidence="3" type="ORF">GCM10011352_00920</name>
</gene>
<evidence type="ECO:0000259" key="2">
    <source>
        <dbReference type="Pfam" id="PF13472"/>
    </source>
</evidence>
<proteinExistence type="predicted"/>
<dbReference type="RefSeq" id="WP_229680429.1">
    <property type="nucleotide sequence ID" value="NZ_BMIJ01000001.1"/>
</dbReference>
<sequence length="202" mass="22120">MKALPVTTLLLACLLLLQGCADDKLSPLSPQATILAFGDSLTAGYGVDEADSYPSVLAQLSGRRVVNAGVSGEVTAQGLQRLAMILERERPALMILLEGGNDILRNLDQEHTRDNLQQMIELARARGVEVVLVGVPRKNLFSDAAPFYTELAERYELPFAESTVAELLRSPGYKSDQVHFNAEGYRRLAQSMYELLKEEGAL</sequence>
<dbReference type="PROSITE" id="PS51257">
    <property type="entry name" value="PROKAR_LIPOPROTEIN"/>
    <property type="match status" value="1"/>
</dbReference>
<name>A0ABQ1JZD2_9GAMM</name>
<accession>A0ABQ1JZD2</accession>
<reference evidence="4" key="1">
    <citation type="journal article" date="2019" name="Int. J. Syst. Evol. Microbiol.">
        <title>The Global Catalogue of Microorganisms (GCM) 10K type strain sequencing project: providing services to taxonomists for standard genome sequencing and annotation.</title>
        <authorList>
            <consortium name="The Broad Institute Genomics Platform"/>
            <consortium name="The Broad Institute Genome Sequencing Center for Infectious Disease"/>
            <person name="Wu L."/>
            <person name="Ma J."/>
        </authorList>
    </citation>
    <scope>NUCLEOTIDE SEQUENCE [LARGE SCALE GENOMIC DNA]</scope>
    <source>
        <strain evidence="4">CGMCC 1.15341</strain>
    </source>
</reference>
<dbReference type="InterPro" id="IPR036514">
    <property type="entry name" value="SGNH_hydro_sf"/>
</dbReference>
<dbReference type="InterPro" id="IPR051532">
    <property type="entry name" value="Ester_Hydrolysis_Enzymes"/>
</dbReference>